<evidence type="ECO:0000313" key="7">
    <source>
        <dbReference type="EMBL" id="WXB74938.1"/>
    </source>
</evidence>
<reference evidence="7 8" key="1">
    <citation type="submission" date="2024-02" db="EMBL/GenBank/DDBJ databases">
        <title>Janibacter sp. nov., isolated from gut of marine sandworm.</title>
        <authorList>
            <person name="Kim B."/>
            <person name="Jun M.O."/>
            <person name="Shin N.-R."/>
        </authorList>
    </citation>
    <scope>NUCLEOTIDE SEQUENCE [LARGE SCALE GENOMIC DNA]</scope>
    <source>
        <strain evidence="7 8">A1S7</strain>
    </source>
</reference>
<dbReference type="Pfam" id="PF07690">
    <property type="entry name" value="MFS_1"/>
    <property type="match status" value="1"/>
</dbReference>
<dbReference type="InterPro" id="IPR001958">
    <property type="entry name" value="Tet-R_TetA/multi-R_MdtG-like"/>
</dbReference>
<dbReference type="PANTHER" id="PTHR43683:SF1">
    <property type="entry name" value="MULTIDRUG EFFLUX PROTEIN YFMO"/>
    <property type="match status" value="1"/>
</dbReference>
<evidence type="ECO:0000313" key="8">
    <source>
        <dbReference type="Proteomes" id="UP001382727"/>
    </source>
</evidence>
<feature type="transmembrane region" description="Helical" evidence="5">
    <location>
        <begin position="202"/>
        <end position="223"/>
    </location>
</feature>
<evidence type="ECO:0000256" key="4">
    <source>
        <dbReference type="ARBA" id="ARBA00023136"/>
    </source>
</evidence>
<feature type="transmembrane region" description="Helical" evidence="5">
    <location>
        <begin position="354"/>
        <end position="373"/>
    </location>
</feature>
<evidence type="ECO:0000256" key="1">
    <source>
        <dbReference type="ARBA" id="ARBA00004651"/>
    </source>
</evidence>
<dbReference type="EMBL" id="CP144913">
    <property type="protein sequence ID" value="WXB74938.1"/>
    <property type="molecule type" value="Genomic_DNA"/>
</dbReference>
<feature type="transmembrane region" description="Helical" evidence="5">
    <location>
        <begin position="291"/>
        <end position="310"/>
    </location>
</feature>
<dbReference type="PROSITE" id="PS50850">
    <property type="entry name" value="MFS"/>
    <property type="match status" value="1"/>
</dbReference>
<feature type="transmembrane region" description="Helical" evidence="5">
    <location>
        <begin position="131"/>
        <end position="149"/>
    </location>
</feature>
<dbReference type="InterPro" id="IPR036259">
    <property type="entry name" value="MFS_trans_sf"/>
</dbReference>
<protein>
    <submittedName>
        <fullName evidence="7">MFS transporter</fullName>
    </submittedName>
</protein>
<feature type="transmembrane region" description="Helical" evidence="5">
    <location>
        <begin position="76"/>
        <end position="98"/>
    </location>
</feature>
<comment type="subcellular location">
    <subcellularLocation>
        <location evidence="1">Cell membrane</location>
        <topology evidence="1">Multi-pass membrane protein</topology>
    </subcellularLocation>
</comment>
<proteinExistence type="predicted"/>
<gene>
    <name evidence="7" type="ORF">V1351_08100</name>
</gene>
<dbReference type="InterPro" id="IPR020846">
    <property type="entry name" value="MFS_dom"/>
</dbReference>
<keyword evidence="2 5" id="KW-0812">Transmembrane</keyword>
<feature type="transmembrane region" description="Helical" evidence="5">
    <location>
        <begin position="161"/>
        <end position="181"/>
    </location>
</feature>
<dbReference type="PRINTS" id="PR01035">
    <property type="entry name" value="TCRTETA"/>
</dbReference>
<feature type="transmembrane region" description="Helical" evidence="5">
    <location>
        <begin position="104"/>
        <end position="124"/>
    </location>
</feature>
<dbReference type="InterPro" id="IPR053200">
    <property type="entry name" value="YfmO-like"/>
</dbReference>
<evidence type="ECO:0000256" key="5">
    <source>
        <dbReference type="SAM" id="Phobius"/>
    </source>
</evidence>
<evidence type="ECO:0000256" key="2">
    <source>
        <dbReference type="ARBA" id="ARBA00022692"/>
    </source>
</evidence>
<feature type="transmembrane region" description="Helical" evidence="5">
    <location>
        <begin position="7"/>
        <end position="25"/>
    </location>
</feature>
<dbReference type="RefSeq" id="WP_338747651.1">
    <property type="nucleotide sequence ID" value="NZ_CP144913.1"/>
</dbReference>
<dbReference type="PANTHER" id="PTHR43683">
    <property type="entry name" value="MULTIDRUG EFFLUX PROTEIN YFMO"/>
    <property type="match status" value="1"/>
</dbReference>
<dbReference type="Gene3D" id="1.20.1250.20">
    <property type="entry name" value="MFS general substrate transporter like domains"/>
    <property type="match status" value="1"/>
</dbReference>
<feature type="transmembrane region" description="Helical" evidence="5">
    <location>
        <begin position="266"/>
        <end position="285"/>
    </location>
</feature>
<keyword evidence="8" id="KW-1185">Reference proteome</keyword>
<dbReference type="CDD" id="cd17474">
    <property type="entry name" value="MFS_YfmO_like"/>
    <property type="match status" value="1"/>
</dbReference>
<evidence type="ECO:0000259" key="6">
    <source>
        <dbReference type="PROSITE" id="PS50850"/>
    </source>
</evidence>
<name>A0ABZ2MD32_9MICO</name>
<evidence type="ECO:0000256" key="3">
    <source>
        <dbReference type="ARBA" id="ARBA00022989"/>
    </source>
</evidence>
<organism evidence="7 8">
    <name type="scientific">Janibacter alittae</name>
    <dbReference type="NCBI Taxonomy" id="3115209"/>
    <lineage>
        <taxon>Bacteria</taxon>
        <taxon>Bacillati</taxon>
        <taxon>Actinomycetota</taxon>
        <taxon>Actinomycetes</taxon>
        <taxon>Micrococcales</taxon>
        <taxon>Intrasporangiaceae</taxon>
        <taxon>Janibacter</taxon>
    </lineage>
</organism>
<sequence>MWKQPRAVWAVAFACVIAFMGIGLVDPILKPIADELGASPSETSLLFTSYMAVMGVAMLVAGFISSRIGAKRTLLAGLALIIVFSALAGMSDSIGAIVGFRAGWGLGNALFVATALSTIVVASAGSVGQAVIFFEAALGLGIAVGPIVGGQLGAISWRAPFFGVAALMAIAVVVTAVLLPPTPPSGRHTSLTDPIWALKHPGLRTVALTALFYNMGFFTLLAFAPFPLDMGASQVGWIFFGWGLLLAITSVRTAPRLQRRFGTVPSILWALTLFAVDLALMAVFVESTTVLIIGIVIAGAFLGVNNTLITEAVMGSAPVERSVASSAYSFVRFSGGAVAPWAAGRLGEEISMSAPFWMGAVAVLIGVVIFSAGSRHLRVGPAPAVHSATEGRAVLVGDAD</sequence>
<dbReference type="InterPro" id="IPR011701">
    <property type="entry name" value="MFS"/>
</dbReference>
<feature type="transmembrane region" description="Helical" evidence="5">
    <location>
        <begin position="235"/>
        <end position="254"/>
    </location>
</feature>
<feature type="domain" description="Major facilitator superfamily (MFS) profile" evidence="6">
    <location>
        <begin position="7"/>
        <end position="378"/>
    </location>
</feature>
<feature type="transmembrane region" description="Helical" evidence="5">
    <location>
        <begin position="322"/>
        <end position="342"/>
    </location>
</feature>
<accession>A0ABZ2MD32</accession>
<dbReference type="SUPFAM" id="SSF103473">
    <property type="entry name" value="MFS general substrate transporter"/>
    <property type="match status" value="1"/>
</dbReference>
<keyword evidence="3 5" id="KW-1133">Transmembrane helix</keyword>
<feature type="transmembrane region" description="Helical" evidence="5">
    <location>
        <begin position="45"/>
        <end position="64"/>
    </location>
</feature>
<dbReference type="Proteomes" id="UP001382727">
    <property type="component" value="Chromosome"/>
</dbReference>
<keyword evidence="4 5" id="KW-0472">Membrane</keyword>